<dbReference type="Proteomes" id="UP000054928">
    <property type="component" value="Unassembled WGS sequence"/>
</dbReference>
<dbReference type="RefSeq" id="XP_024581635.1">
    <property type="nucleotide sequence ID" value="XM_024715992.1"/>
</dbReference>
<evidence type="ECO:0000313" key="2">
    <source>
        <dbReference type="Proteomes" id="UP000054928"/>
    </source>
</evidence>
<dbReference type="AlphaFoldDB" id="A0A0P1AUB2"/>
<keyword evidence="2" id="KW-1185">Reference proteome</keyword>
<protein>
    <submittedName>
        <fullName evidence="1">Uncharacterized protein</fullName>
    </submittedName>
</protein>
<dbReference type="GeneID" id="36396630"/>
<sequence>MDVNHVFMWGCTEESLECLHVGKDAAISAITLPITLPSPIVKATPTTCLSLYQRMAKSATTSAYH</sequence>
<proteinExistence type="predicted"/>
<name>A0A0P1AUB2_PLAHL</name>
<evidence type="ECO:0000313" key="1">
    <source>
        <dbReference type="EMBL" id="CEG45266.1"/>
    </source>
</evidence>
<organism evidence="1 2">
    <name type="scientific">Plasmopara halstedii</name>
    <name type="common">Downy mildew of sunflower</name>
    <dbReference type="NCBI Taxonomy" id="4781"/>
    <lineage>
        <taxon>Eukaryota</taxon>
        <taxon>Sar</taxon>
        <taxon>Stramenopiles</taxon>
        <taxon>Oomycota</taxon>
        <taxon>Peronosporomycetes</taxon>
        <taxon>Peronosporales</taxon>
        <taxon>Peronosporaceae</taxon>
        <taxon>Plasmopara</taxon>
    </lineage>
</organism>
<accession>A0A0P1AUB2</accession>
<reference evidence="2" key="1">
    <citation type="submission" date="2014-09" db="EMBL/GenBank/DDBJ databases">
        <authorList>
            <person name="Sharma Rahul"/>
            <person name="Thines Marco"/>
        </authorList>
    </citation>
    <scope>NUCLEOTIDE SEQUENCE [LARGE SCALE GENOMIC DNA]</scope>
</reference>
<dbReference type="EMBL" id="CCYD01001551">
    <property type="protein sequence ID" value="CEG45266.1"/>
    <property type="molecule type" value="Genomic_DNA"/>
</dbReference>